<dbReference type="RefSeq" id="XP_014671308.1">
    <property type="nucleotide sequence ID" value="XM_014815822.1"/>
</dbReference>
<reference evidence="5" key="1">
    <citation type="submission" date="2025-08" db="UniProtKB">
        <authorList>
            <consortium name="RefSeq"/>
        </authorList>
    </citation>
    <scope>IDENTIFICATION</scope>
</reference>
<keyword evidence="4" id="KW-1185">Reference proteome</keyword>
<dbReference type="InterPro" id="IPR011992">
    <property type="entry name" value="EF-hand-dom_pair"/>
</dbReference>
<evidence type="ECO:0000256" key="2">
    <source>
        <dbReference type="SAM" id="Phobius"/>
    </source>
</evidence>
<evidence type="ECO:0000313" key="4">
    <source>
        <dbReference type="Proteomes" id="UP000695022"/>
    </source>
</evidence>
<name>A0ABM1EGI7_PRICU</name>
<keyword evidence="2" id="KW-0472">Membrane</keyword>
<dbReference type="PROSITE" id="PS00018">
    <property type="entry name" value="EF_HAND_1"/>
    <property type="match status" value="1"/>
</dbReference>
<feature type="transmembrane region" description="Helical" evidence="2">
    <location>
        <begin position="12"/>
        <end position="34"/>
    </location>
</feature>
<sequence length="119" mass="13327">MPASTLTSNNAVKAYCLIFITLYLTQAATSQFFVKGSGANLPRLGRRSEERIAPSLRIARARMLLEKFDADNSGGINREEFAKLDPVGMPLDAWRSRLMFDIWDKNADDELSETELGEI</sequence>
<dbReference type="Proteomes" id="UP000695022">
    <property type="component" value="Unplaced"/>
</dbReference>
<organism evidence="4 5">
    <name type="scientific">Priapulus caudatus</name>
    <name type="common">Priapulid worm</name>
    <dbReference type="NCBI Taxonomy" id="37621"/>
    <lineage>
        <taxon>Eukaryota</taxon>
        <taxon>Metazoa</taxon>
        <taxon>Ecdysozoa</taxon>
        <taxon>Scalidophora</taxon>
        <taxon>Priapulida</taxon>
        <taxon>Priapulimorpha</taxon>
        <taxon>Priapulimorphida</taxon>
        <taxon>Priapulidae</taxon>
        <taxon>Priapulus</taxon>
    </lineage>
</organism>
<dbReference type="Gene3D" id="1.10.238.10">
    <property type="entry name" value="EF-hand"/>
    <property type="match status" value="1"/>
</dbReference>
<dbReference type="PROSITE" id="PS50222">
    <property type="entry name" value="EF_HAND_2"/>
    <property type="match status" value="1"/>
</dbReference>
<evidence type="ECO:0000256" key="1">
    <source>
        <dbReference type="ARBA" id="ARBA00022837"/>
    </source>
</evidence>
<feature type="domain" description="EF-hand" evidence="3">
    <location>
        <begin position="56"/>
        <end position="91"/>
    </location>
</feature>
<dbReference type="SUPFAM" id="SSF47473">
    <property type="entry name" value="EF-hand"/>
    <property type="match status" value="1"/>
</dbReference>
<keyword evidence="2" id="KW-1133">Transmembrane helix</keyword>
<accession>A0ABM1EGI7</accession>
<dbReference type="InterPro" id="IPR002048">
    <property type="entry name" value="EF_hand_dom"/>
</dbReference>
<evidence type="ECO:0000313" key="5">
    <source>
        <dbReference type="RefSeq" id="XP_014671308.1"/>
    </source>
</evidence>
<dbReference type="InterPro" id="IPR018247">
    <property type="entry name" value="EF_Hand_1_Ca_BS"/>
</dbReference>
<gene>
    <name evidence="5" type="primary">LOC106812060</name>
</gene>
<protein>
    <submittedName>
        <fullName evidence="5">Uncharacterized protein LOC106812060 isoform X1</fullName>
    </submittedName>
</protein>
<keyword evidence="2" id="KW-0812">Transmembrane</keyword>
<evidence type="ECO:0000259" key="3">
    <source>
        <dbReference type="PROSITE" id="PS50222"/>
    </source>
</evidence>
<dbReference type="GeneID" id="106812060"/>
<keyword evidence="1" id="KW-0106">Calcium</keyword>
<proteinExistence type="predicted"/>